<sequence>MKDGMFVFDAAVHCQDFSNGQIKDGSDGRRVRILREQLTGFINLTGRRGPPPETETFSNPDLDWGVDMLFGKADTDMACACSVPLFSHWRAGLGPVELSHALAQKDPKRIVLTGGVDPAYHGLGPALKEMERQVHELGAVSFKFYQYQSRGCSWRADDRDIAYPLWEKAIELGVKMVQFHKGFPLELGPVEAFKPNDIQYAAADFPELNFGIHHLGDPYVDETISIASRFENIYLILPLWFNQYYLQPWKMLQRLGEALLYVGSDRICYGSEAFIWPHVQTYIDTLANLEMPEELQERYGYPEITREMKKNILGKAFARGMGIDIEAKKRELGLVA</sequence>
<reference evidence="2 3" key="1">
    <citation type="submission" date="2019-03" db="EMBL/GenBank/DDBJ databases">
        <title>Genomic Encyclopedia of Type Strains, Phase IV (KMG-IV): sequencing the most valuable type-strain genomes for metagenomic binning, comparative biology and taxonomic classification.</title>
        <authorList>
            <person name="Goeker M."/>
        </authorList>
    </citation>
    <scope>NUCLEOTIDE SEQUENCE [LARGE SCALE GENOMIC DNA]</scope>
    <source>
        <strain evidence="2 3">DSM 18401</strain>
    </source>
</reference>
<dbReference type="InterPro" id="IPR006680">
    <property type="entry name" value="Amidohydro-rel"/>
</dbReference>
<protein>
    <recommendedName>
        <fullName evidence="1">Amidohydrolase-related domain-containing protein</fullName>
    </recommendedName>
</protein>
<evidence type="ECO:0000313" key="3">
    <source>
        <dbReference type="Proteomes" id="UP000295351"/>
    </source>
</evidence>
<dbReference type="Gene3D" id="3.20.20.140">
    <property type="entry name" value="Metal-dependent hydrolases"/>
    <property type="match status" value="1"/>
</dbReference>
<evidence type="ECO:0000259" key="1">
    <source>
        <dbReference type="Pfam" id="PF04909"/>
    </source>
</evidence>
<dbReference type="AlphaFoldDB" id="A0A4R2C7A4"/>
<dbReference type="Proteomes" id="UP000295351">
    <property type="component" value="Unassembled WGS sequence"/>
</dbReference>
<comment type="caution">
    <text evidence="2">The sequence shown here is derived from an EMBL/GenBank/DDBJ whole genome shotgun (WGS) entry which is preliminary data.</text>
</comment>
<dbReference type="EMBL" id="SLVX01000026">
    <property type="protein sequence ID" value="TCN35713.1"/>
    <property type="molecule type" value="Genomic_DNA"/>
</dbReference>
<feature type="domain" description="Amidohydrolase-related" evidence="1">
    <location>
        <begin position="102"/>
        <end position="314"/>
    </location>
</feature>
<keyword evidence="3" id="KW-1185">Reference proteome</keyword>
<proteinExistence type="predicted"/>
<evidence type="ECO:0000313" key="2">
    <source>
        <dbReference type="EMBL" id="TCN35713.1"/>
    </source>
</evidence>
<gene>
    <name evidence="2" type="ORF">EV665_12635</name>
</gene>
<dbReference type="InterPro" id="IPR032466">
    <property type="entry name" value="Metal_Hydrolase"/>
</dbReference>
<dbReference type="PANTHER" id="PTHR42889:SF1">
    <property type="entry name" value="BLR3681 PROTEIN"/>
    <property type="match status" value="1"/>
</dbReference>
<dbReference type="PANTHER" id="PTHR42889">
    <property type="entry name" value="BLR3681 PROTEIN"/>
    <property type="match status" value="1"/>
</dbReference>
<dbReference type="Pfam" id="PF04909">
    <property type="entry name" value="Amidohydro_2"/>
    <property type="match status" value="1"/>
</dbReference>
<dbReference type="SUPFAM" id="SSF51556">
    <property type="entry name" value="Metallo-dependent hydrolases"/>
    <property type="match status" value="1"/>
</dbReference>
<name>A0A4R2C7A4_SHIGR</name>
<organism evidence="2 3">
    <name type="scientific">Shinella granuli</name>
    <dbReference type="NCBI Taxonomy" id="323621"/>
    <lineage>
        <taxon>Bacteria</taxon>
        <taxon>Pseudomonadati</taxon>
        <taxon>Pseudomonadota</taxon>
        <taxon>Alphaproteobacteria</taxon>
        <taxon>Hyphomicrobiales</taxon>
        <taxon>Rhizobiaceae</taxon>
        <taxon>Shinella</taxon>
    </lineage>
</organism>
<dbReference type="GO" id="GO:0016787">
    <property type="term" value="F:hydrolase activity"/>
    <property type="evidence" value="ECO:0007669"/>
    <property type="project" value="InterPro"/>
</dbReference>
<accession>A0A4R2C7A4</accession>